<dbReference type="RefSeq" id="XP_066008268.1">
    <property type="nucleotide sequence ID" value="XM_066152466.1"/>
</dbReference>
<dbReference type="EMBL" id="ANPB02000006">
    <property type="protein sequence ID" value="KAF4481204.1"/>
    <property type="molecule type" value="Genomic_DNA"/>
</dbReference>
<evidence type="ECO:0000313" key="1">
    <source>
        <dbReference type="EMBL" id="KAF4481204.1"/>
    </source>
</evidence>
<reference evidence="1 2" key="1">
    <citation type="submission" date="2012-08" db="EMBL/GenBank/DDBJ databases">
        <authorList>
            <person name="Gan P.H.P."/>
            <person name="Ikeda K."/>
            <person name="Irieda H."/>
            <person name="Narusaka M."/>
            <person name="O'Connell R.J."/>
            <person name="Narusaka Y."/>
            <person name="Takano Y."/>
            <person name="Kubo Y."/>
            <person name="Shirasu K."/>
        </authorList>
    </citation>
    <scope>NUCLEOTIDE SEQUENCE [LARGE SCALE GENOMIC DNA]</scope>
    <source>
        <strain evidence="1 2">Nara gc5</strain>
    </source>
</reference>
<organism evidence="1 2">
    <name type="scientific">Colletotrichum fructicola (strain Nara gc5)</name>
    <name type="common">Anthracnose fungus</name>
    <name type="synonym">Colletotrichum gloeosporioides (strain Nara gc5)</name>
    <dbReference type="NCBI Taxonomy" id="1213859"/>
    <lineage>
        <taxon>Eukaryota</taxon>
        <taxon>Fungi</taxon>
        <taxon>Dikarya</taxon>
        <taxon>Ascomycota</taxon>
        <taxon>Pezizomycotina</taxon>
        <taxon>Sordariomycetes</taxon>
        <taxon>Hypocreomycetidae</taxon>
        <taxon>Glomerellales</taxon>
        <taxon>Glomerellaceae</taxon>
        <taxon>Colletotrichum</taxon>
        <taxon>Colletotrichum gloeosporioides species complex</taxon>
    </lineage>
</organism>
<evidence type="ECO:0000313" key="2">
    <source>
        <dbReference type="Proteomes" id="UP000011096"/>
    </source>
</evidence>
<dbReference type="Proteomes" id="UP000011096">
    <property type="component" value="Unassembled WGS sequence"/>
</dbReference>
<dbReference type="GeneID" id="90980134"/>
<dbReference type="AlphaFoldDB" id="A0A7J6IVR3"/>
<name>A0A7J6IVR3_COLFN</name>
<accession>A0A7J6IVR3</accession>
<sequence>MANCIVVVQIHTFPYGVFIKLPAYYGVSRCLQHNGCTYGVQSRGTINAFVSGLGLRVLGATCMHIDGRRIFSEAIKLVKNNLIGPT</sequence>
<reference evidence="1 2" key="2">
    <citation type="submission" date="2020-04" db="EMBL/GenBank/DDBJ databases">
        <title>Genome sequencing and assembly of multiple isolates from the Colletotrichum gloeosporioides species complex.</title>
        <authorList>
            <person name="Gan P."/>
            <person name="Shirasu K."/>
        </authorList>
    </citation>
    <scope>NUCLEOTIDE SEQUENCE [LARGE SCALE GENOMIC DNA]</scope>
    <source>
        <strain evidence="1 2">Nara gc5</strain>
    </source>
</reference>
<dbReference type="InParanoid" id="A0A7J6IVR3"/>
<comment type="caution">
    <text evidence="1">The sequence shown here is derived from an EMBL/GenBank/DDBJ whole genome shotgun (WGS) entry which is preliminary data.</text>
</comment>
<protein>
    <submittedName>
        <fullName evidence="1">Uncharacterized protein</fullName>
    </submittedName>
</protein>
<proteinExistence type="predicted"/>
<keyword evidence="2" id="KW-1185">Reference proteome</keyword>
<gene>
    <name evidence="1" type="ORF">CGGC5_v011031</name>
</gene>